<feature type="transmembrane region" description="Helical" evidence="5">
    <location>
        <begin position="125"/>
        <end position="146"/>
    </location>
</feature>
<feature type="transmembrane region" description="Helical" evidence="5">
    <location>
        <begin position="37"/>
        <end position="60"/>
    </location>
</feature>
<keyword evidence="3 5" id="KW-1133">Transmembrane helix</keyword>
<dbReference type="GO" id="GO:0016020">
    <property type="term" value="C:membrane"/>
    <property type="evidence" value="ECO:0007669"/>
    <property type="project" value="UniProtKB-SubCell"/>
</dbReference>
<evidence type="ECO:0000259" key="6">
    <source>
        <dbReference type="Pfam" id="PF01794"/>
    </source>
</evidence>
<feature type="transmembrane region" description="Helical" evidence="5">
    <location>
        <begin position="199"/>
        <end position="217"/>
    </location>
</feature>
<evidence type="ECO:0000256" key="4">
    <source>
        <dbReference type="ARBA" id="ARBA00023136"/>
    </source>
</evidence>
<keyword evidence="4 5" id="KW-0472">Membrane</keyword>
<keyword evidence="2 5" id="KW-0812">Transmembrane</keyword>
<dbReference type="Pfam" id="PF01794">
    <property type="entry name" value="Ferric_reduct"/>
    <property type="match status" value="1"/>
</dbReference>
<accession>A0A0P9HDP0</accession>
<dbReference type="Proteomes" id="UP000050509">
    <property type="component" value="Unassembled WGS sequence"/>
</dbReference>
<proteinExistence type="predicted"/>
<comment type="subcellular location">
    <subcellularLocation>
        <location evidence="1">Membrane</location>
        <topology evidence="1">Multi-pass membrane protein</topology>
    </subcellularLocation>
</comment>
<name>A0A0P9HDP0_9CHLR</name>
<evidence type="ECO:0000313" key="7">
    <source>
        <dbReference type="EMBL" id="KPV52730.1"/>
    </source>
</evidence>
<evidence type="ECO:0000256" key="3">
    <source>
        <dbReference type="ARBA" id="ARBA00022989"/>
    </source>
</evidence>
<comment type="caution">
    <text evidence="7">The sequence shown here is derived from an EMBL/GenBank/DDBJ whole genome shotgun (WGS) entry which is preliminary data.</text>
</comment>
<evidence type="ECO:0000313" key="8">
    <source>
        <dbReference type="Proteomes" id="UP000050509"/>
    </source>
</evidence>
<dbReference type="InterPro" id="IPR013130">
    <property type="entry name" value="Fe3_Rdtase_TM_dom"/>
</dbReference>
<evidence type="ECO:0000256" key="1">
    <source>
        <dbReference type="ARBA" id="ARBA00004141"/>
    </source>
</evidence>
<feature type="transmembrane region" description="Helical" evidence="5">
    <location>
        <begin position="166"/>
        <end position="187"/>
    </location>
</feature>
<gene>
    <name evidence="7" type="ORF">SE17_13735</name>
</gene>
<sequence>MIETPERTSAPPSVYAPALPARTAAPASEIEEIALTLAPTITLITVVTLLLAGGAAAVVLHPDWLSAWVNSIVAPDHKMFWYLARASGFVALALLWLSMALGLMITNKLARAWPGGPTLNDLHEYASLLGLGFTALHALVLLGDQYTPYSITQVLVPFASSNYRPLWVGLGQLGLYASLIVTISFYMRRWIGYRAWRTLHYLSFGTFVLAIGHSLFSGTDSTAAWARDLYWGAAVSVVGLVAYRIVLARSRTSIGDTAQERALESRG</sequence>
<dbReference type="AlphaFoldDB" id="A0A0P9HDP0"/>
<feature type="domain" description="Ferric oxidoreductase" evidence="6">
    <location>
        <begin position="87"/>
        <end position="210"/>
    </location>
</feature>
<feature type="transmembrane region" description="Helical" evidence="5">
    <location>
        <begin position="80"/>
        <end position="105"/>
    </location>
</feature>
<dbReference type="EMBL" id="LJCR01000449">
    <property type="protein sequence ID" value="KPV52730.1"/>
    <property type="molecule type" value="Genomic_DNA"/>
</dbReference>
<evidence type="ECO:0000256" key="2">
    <source>
        <dbReference type="ARBA" id="ARBA00022692"/>
    </source>
</evidence>
<protein>
    <recommendedName>
        <fullName evidence="6">Ferric oxidoreductase domain-containing protein</fullName>
    </recommendedName>
</protein>
<organism evidence="7 8">
    <name type="scientific">Kouleothrix aurantiaca</name>
    <dbReference type="NCBI Taxonomy" id="186479"/>
    <lineage>
        <taxon>Bacteria</taxon>
        <taxon>Bacillati</taxon>
        <taxon>Chloroflexota</taxon>
        <taxon>Chloroflexia</taxon>
        <taxon>Chloroflexales</taxon>
        <taxon>Roseiflexineae</taxon>
        <taxon>Roseiflexaceae</taxon>
        <taxon>Kouleothrix</taxon>
    </lineage>
</organism>
<keyword evidence="8" id="KW-1185">Reference proteome</keyword>
<feature type="transmembrane region" description="Helical" evidence="5">
    <location>
        <begin position="229"/>
        <end position="247"/>
    </location>
</feature>
<evidence type="ECO:0000256" key="5">
    <source>
        <dbReference type="SAM" id="Phobius"/>
    </source>
</evidence>
<reference evidence="7 8" key="1">
    <citation type="submission" date="2015-09" db="EMBL/GenBank/DDBJ databases">
        <title>Draft genome sequence of Kouleothrix aurantiaca JCM 19913.</title>
        <authorList>
            <person name="Hemp J."/>
        </authorList>
    </citation>
    <scope>NUCLEOTIDE SEQUENCE [LARGE SCALE GENOMIC DNA]</scope>
    <source>
        <strain evidence="7 8">COM-B</strain>
    </source>
</reference>